<dbReference type="GO" id="GO:0005096">
    <property type="term" value="F:GTPase activator activity"/>
    <property type="evidence" value="ECO:0007669"/>
    <property type="project" value="TreeGrafter"/>
</dbReference>
<feature type="compositionally biased region" description="Low complexity" evidence="1">
    <location>
        <begin position="606"/>
        <end position="616"/>
    </location>
</feature>
<feature type="compositionally biased region" description="Low complexity" evidence="1">
    <location>
        <begin position="695"/>
        <end position="723"/>
    </location>
</feature>
<dbReference type="SUPFAM" id="SSF47923">
    <property type="entry name" value="Ypt/Rab-GAP domain of gyp1p"/>
    <property type="match status" value="2"/>
</dbReference>
<sequence>MTLRYEEDDNQRLFAFQRLLDGSRNASDPVVDLGTLRALCGKGIPNHPPHLRPLAYSLLLGIIPAEKISWKSTSGIQRERYYNLVKTFMEELEQLPSSSSSTHDKLLLELSKDLKSLKSTFWRARTNPTQSSPLRPLQNLDSPTDTKAEQIDEDFSSDDEDTSSGVSLSPILNRRALFKRIDLLNEIEHKGGFGYSSKQKGKQSDKVNYKPLGSHQDGNRIKQNGNGDEDKNEEEEQIMSPKITLSIDPSPSHPILSRLDTIKPAPIDTSYSSSLGPNSIIISTTEDSSKSPTSPITLLSPKPLPTGTASPSPFSGSLYYPETNSECLTRLLYIFLRTNPHWFYQRSFIDIISTFYLIHSGGGGSINAQSTLDYPEESTFWFIMSFFQEFDAALMTPDIVLDKLISRLYWINQPLYNILIIEKGLDLKLFAFRWINHLFLKDLPLSSIPKVYDFLLSEERSTPNQQPKVDLLIDIALSMILQVKDMLLERPISTQPNETTGLWGVDGSYTGQDDEEGESFLRLLEILRNYPLRQVGGINAVLDMADQIRKVRLDAEQNGEKIDISPPPLPKQKSQNQATDSSSAASSGILKASTSWSKAIGSFWGSSSSDSRSTTDNSKHQNQNENGNIKKQQSQLSDQNGPNQSDSSIHQDNRPSVASHLTSRKRSDTVDSTTSSIRERLSNLTASTPPTHIKSASSPSSSSLPRPLLLPSSISNRRSSGSSITGLQRFNSHQNGSSRRDSSSSLHSSSSNLSSPVKRQSPPLSNNTIVENGILSPPANLQSPPSTGLYRIGSRQRSRSSLGDSIVSPNQKESIKRDLNYGEEFNLELSTPRPLSLNLSD</sequence>
<organism evidence="3">
    <name type="scientific">Kwoniella pini CBS 10737</name>
    <dbReference type="NCBI Taxonomy" id="1296096"/>
    <lineage>
        <taxon>Eukaryota</taxon>
        <taxon>Fungi</taxon>
        <taxon>Dikarya</taxon>
        <taxon>Basidiomycota</taxon>
        <taxon>Agaricomycotina</taxon>
        <taxon>Tremellomycetes</taxon>
        <taxon>Tremellales</taxon>
        <taxon>Cryptococcaceae</taxon>
        <taxon>Kwoniella</taxon>
    </lineage>
</organism>
<dbReference type="AlphaFoldDB" id="A0A1B9IBG4"/>
<evidence type="ECO:0000313" key="5">
    <source>
        <dbReference type="Proteomes" id="UP000094020"/>
    </source>
</evidence>
<dbReference type="EMBL" id="KI894007">
    <property type="protein sequence ID" value="OCF52939.1"/>
    <property type="molecule type" value="Genomic_DNA"/>
</dbReference>
<evidence type="ECO:0000313" key="3">
    <source>
        <dbReference type="EMBL" id="OCF52939.1"/>
    </source>
</evidence>
<dbReference type="RefSeq" id="XP_019014158.1">
    <property type="nucleotide sequence ID" value="XM_019152020.1"/>
</dbReference>
<feature type="region of interest" description="Disordered" evidence="1">
    <location>
        <begin position="192"/>
        <end position="237"/>
    </location>
</feature>
<dbReference type="STRING" id="1296096.A0A1B9IBG4"/>
<feature type="compositionally biased region" description="Polar residues" evidence="1">
    <location>
        <begin position="620"/>
        <end position="661"/>
    </location>
</feature>
<dbReference type="PANTHER" id="PTHR22957">
    <property type="entry name" value="TBC1 DOMAIN FAMILY MEMBER GTPASE-ACTIVATING PROTEIN"/>
    <property type="match status" value="1"/>
</dbReference>
<dbReference type="InterPro" id="IPR000195">
    <property type="entry name" value="Rab-GAP-TBC_dom"/>
</dbReference>
<feature type="region of interest" description="Disordered" evidence="1">
    <location>
        <begin position="603"/>
        <end position="815"/>
    </location>
</feature>
<reference evidence="4" key="4">
    <citation type="submission" date="2024-02" db="EMBL/GenBank/DDBJ databases">
        <title>Comparative genomics of Cryptococcus and Kwoniella reveals pathogenesis evolution and contrasting modes of karyotype evolution via chromosome fusion or intercentromeric recombination.</title>
        <authorList>
            <person name="Coelho M.A."/>
            <person name="David-Palma M."/>
            <person name="Shea T."/>
            <person name="Bowers K."/>
            <person name="McGinley-Smith S."/>
            <person name="Mohammad A.W."/>
            <person name="Gnirke A."/>
            <person name="Yurkov A.M."/>
            <person name="Nowrousian M."/>
            <person name="Sun S."/>
            <person name="Cuomo C.A."/>
            <person name="Heitman J."/>
        </authorList>
    </citation>
    <scope>NUCLEOTIDE SEQUENCE</scope>
    <source>
        <strain evidence="4">CBS 10737</strain>
    </source>
</reference>
<accession>A0A1B9IBG4</accession>
<feature type="compositionally biased region" description="Polar residues" evidence="1">
    <location>
        <begin position="126"/>
        <end position="143"/>
    </location>
</feature>
<feature type="compositionally biased region" description="Polar residues" evidence="1">
    <location>
        <begin position="572"/>
        <end position="586"/>
    </location>
</feature>
<proteinExistence type="predicted"/>
<keyword evidence="5" id="KW-1185">Reference proteome</keyword>
<reference evidence="3" key="1">
    <citation type="submission" date="2013-07" db="EMBL/GenBank/DDBJ databases">
        <title>The Genome Sequence of Cryptococcus pinus CBS10737.</title>
        <authorList>
            <consortium name="The Broad Institute Genome Sequencing Platform"/>
            <person name="Cuomo C."/>
            <person name="Litvintseva A."/>
            <person name="Chen Y."/>
            <person name="Heitman J."/>
            <person name="Sun S."/>
            <person name="Springer D."/>
            <person name="Dromer F."/>
            <person name="Young S.K."/>
            <person name="Zeng Q."/>
            <person name="Gargeya S."/>
            <person name="Fitzgerald M."/>
            <person name="Abouelleil A."/>
            <person name="Alvarado L."/>
            <person name="Berlin A.M."/>
            <person name="Chapman S.B."/>
            <person name="Dewar J."/>
            <person name="Goldberg J."/>
            <person name="Griggs A."/>
            <person name="Gujja S."/>
            <person name="Hansen M."/>
            <person name="Howarth C."/>
            <person name="Imamovic A."/>
            <person name="Larimer J."/>
            <person name="McCowan C."/>
            <person name="Murphy C."/>
            <person name="Pearson M."/>
            <person name="Priest M."/>
            <person name="Roberts A."/>
            <person name="Saif S."/>
            <person name="Shea T."/>
            <person name="Sykes S."/>
            <person name="Wortman J."/>
            <person name="Nusbaum C."/>
            <person name="Birren B."/>
        </authorList>
    </citation>
    <scope>NUCLEOTIDE SEQUENCE [LARGE SCALE GENOMIC DNA]</scope>
    <source>
        <strain evidence="3">CBS 10737</strain>
    </source>
</reference>
<dbReference type="InterPro" id="IPR035969">
    <property type="entry name" value="Rab-GAP_TBC_sf"/>
</dbReference>
<feature type="region of interest" description="Disordered" evidence="1">
    <location>
        <begin position="557"/>
        <end position="586"/>
    </location>
</feature>
<feature type="compositionally biased region" description="Polar residues" evidence="1">
    <location>
        <begin position="799"/>
        <end position="812"/>
    </location>
</feature>
<dbReference type="Pfam" id="PF00566">
    <property type="entry name" value="RabGAP-TBC"/>
    <property type="match status" value="1"/>
</dbReference>
<dbReference type="Gene3D" id="1.10.472.80">
    <property type="entry name" value="Ypt/Rab-GAP domain of gyp1p, domain 3"/>
    <property type="match status" value="1"/>
</dbReference>
<feature type="region of interest" description="Disordered" evidence="1">
    <location>
        <begin position="282"/>
        <end position="309"/>
    </location>
</feature>
<feature type="compositionally biased region" description="Polar residues" evidence="1">
    <location>
        <begin position="282"/>
        <end position="297"/>
    </location>
</feature>
<dbReference type="GO" id="GO:0006886">
    <property type="term" value="P:intracellular protein transport"/>
    <property type="evidence" value="ECO:0007669"/>
    <property type="project" value="TreeGrafter"/>
</dbReference>
<dbReference type="PANTHER" id="PTHR22957:SF27">
    <property type="entry name" value="TBC1 DOMAIN FAMILY MEMBER 13"/>
    <property type="match status" value="1"/>
</dbReference>
<feature type="domain" description="Rab-GAP TBC" evidence="2">
    <location>
        <begin position="46"/>
        <end position="459"/>
    </location>
</feature>
<dbReference type="PROSITE" id="PS50086">
    <property type="entry name" value="TBC_RABGAP"/>
    <property type="match status" value="1"/>
</dbReference>
<evidence type="ECO:0000256" key="1">
    <source>
        <dbReference type="SAM" id="MobiDB-lite"/>
    </source>
</evidence>
<feature type="compositionally biased region" description="Polar residues" evidence="1">
    <location>
        <begin position="670"/>
        <end position="690"/>
    </location>
</feature>
<dbReference type="SMART" id="SM00164">
    <property type="entry name" value="TBC"/>
    <property type="match status" value="1"/>
</dbReference>
<dbReference type="GeneID" id="30168609"/>
<feature type="compositionally biased region" description="Low complexity" evidence="1">
    <location>
        <begin position="732"/>
        <end position="755"/>
    </location>
</feature>
<dbReference type="Proteomes" id="UP000094020">
    <property type="component" value="Chromosome 1"/>
</dbReference>
<feature type="region of interest" description="Disordered" evidence="1">
    <location>
        <begin position="125"/>
        <end position="167"/>
    </location>
</feature>
<feature type="compositionally biased region" description="Acidic residues" evidence="1">
    <location>
        <begin position="151"/>
        <end position="162"/>
    </location>
</feature>
<reference evidence="3" key="3">
    <citation type="submission" date="2016-07" db="EMBL/GenBank/DDBJ databases">
        <title>Evolution of pathogenesis and genome organization in the Tremellales.</title>
        <authorList>
            <person name="Cuomo C."/>
            <person name="Litvintseva A."/>
            <person name="Heitman J."/>
            <person name="Chen Y."/>
            <person name="Sun S."/>
            <person name="Springer D."/>
            <person name="Dromer F."/>
            <person name="Young S."/>
            <person name="Zeng Q."/>
            <person name="Chapman S."/>
            <person name="Gujja S."/>
            <person name="Saif S."/>
            <person name="Birren B."/>
        </authorList>
    </citation>
    <scope>NUCLEOTIDE SEQUENCE</scope>
    <source>
        <strain evidence="3">CBS 10737</strain>
    </source>
</reference>
<reference evidence="4" key="2">
    <citation type="submission" date="2013-07" db="EMBL/GenBank/DDBJ databases">
        <authorList>
            <consortium name="The Broad Institute Genome Sequencing Platform"/>
            <person name="Cuomo C."/>
            <person name="Litvintseva A."/>
            <person name="Chen Y."/>
            <person name="Heitman J."/>
            <person name="Sun S."/>
            <person name="Springer D."/>
            <person name="Dromer F."/>
            <person name="Young S.K."/>
            <person name="Zeng Q."/>
            <person name="Gargeya S."/>
            <person name="Fitzgerald M."/>
            <person name="Abouelleil A."/>
            <person name="Alvarado L."/>
            <person name="Berlin A.M."/>
            <person name="Chapman S.B."/>
            <person name="Dewar J."/>
            <person name="Goldberg J."/>
            <person name="Griggs A."/>
            <person name="Gujja S."/>
            <person name="Hansen M."/>
            <person name="Howarth C."/>
            <person name="Imamovic A."/>
            <person name="Larimer J."/>
            <person name="McCowan C."/>
            <person name="Murphy C."/>
            <person name="Pearson M."/>
            <person name="Priest M."/>
            <person name="Roberts A."/>
            <person name="Saif S."/>
            <person name="Shea T."/>
            <person name="Sykes S."/>
            <person name="Wortman J."/>
            <person name="Nusbaum C."/>
            <person name="Birren B."/>
        </authorList>
    </citation>
    <scope>NUCLEOTIDE SEQUENCE</scope>
    <source>
        <strain evidence="4">CBS 10737</strain>
    </source>
</reference>
<evidence type="ECO:0000313" key="4">
    <source>
        <dbReference type="EMBL" id="WWC67180.1"/>
    </source>
</evidence>
<name>A0A1B9IBG4_9TREE</name>
<protein>
    <recommendedName>
        <fullName evidence="2">Rab-GAP TBC domain-containing protein</fullName>
    </recommendedName>
</protein>
<dbReference type="EMBL" id="CP144519">
    <property type="protein sequence ID" value="WWC67180.1"/>
    <property type="molecule type" value="Genomic_DNA"/>
</dbReference>
<dbReference type="OrthoDB" id="29853at2759"/>
<gene>
    <name evidence="3" type="ORF">I206_00240</name>
    <name evidence="4" type="ORF">I206_101087</name>
</gene>
<evidence type="ECO:0000259" key="2">
    <source>
        <dbReference type="PROSITE" id="PS50086"/>
    </source>
</evidence>
<dbReference type="KEGG" id="kpin:30168609"/>